<evidence type="ECO:0000313" key="2">
    <source>
        <dbReference type="EMBL" id="QHL89714.1"/>
    </source>
</evidence>
<dbReference type="Proteomes" id="UP000464468">
    <property type="component" value="Chromosome"/>
</dbReference>
<keyword evidence="3" id="KW-1185">Reference proteome</keyword>
<dbReference type="InterPro" id="IPR001763">
    <property type="entry name" value="Rhodanese-like_dom"/>
</dbReference>
<dbReference type="InterPro" id="IPR036873">
    <property type="entry name" value="Rhodanese-like_dom_sf"/>
</dbReference>
<dbReference type="InterPro" id="IPR029021">
    <property type="entry name" value="Prot-tyrosine_phosphatase-like"/>
</dbReference>
<dbReference type="PROSITE" id="PS50206">
    <property type="entry name" value="RHODANESE_3"/>
    <property type="match status" value="1"/>
</dbReference>
<reference evidence="2 3" key="1">
    <citation type="submission" date="2020-01" db="EMBL/GenBank/DDBJ databases">
        <title>Sphingomonas sp. C33 whole genome sequece.</title>
        <authorList>
            <person name="Park C."/>
        </authorList>
    </citation>
    <scope>NUCLEOTIDE SEQUENCE [LARGE SCALE GENOMIC DNA]</scope>
    <source>
        <strain evidence="2 3">C33</strain>
    </source>
</reference>
<dbReference type="NCBIfam" id="TIGR01244">
    <property type="entry name" value="TIGR01244 family sulfur transferase"/>
    <property type="match status" value="1"/>
</dbReference>
<sequence>MIHRLDERMAVAPQIWPSELLPLSEQGFALIINNRPDDEEAGQPASVEVESAARVVGLGYRAIPVTHAGFSHAQIDAMVEALSAARGPVLAYCRSGTRSCFLWALARARMGDDPATLVEKAAAAGYDLRPIQAMIEALGAGR</sequence>
<gene>
    <name evidence="2" type="ORF">GVO57_01330</name>
</gene>
<dbReference type="Pfam" id="PF04273">
    <property type="entry name" value="BLH_phosphatase"/>
    <property type="match status" value="1"/>
</dbReference>
<feature type="domain" description="Rhodanese" evidence="1">
    <location>
        <begin position="71"/>
        <end position="130"/>
    </location>
</feature>
<proteinExistence type="predicted"/>
<organism evidence="2 3">
    <name type="scientific">Sphingomonas changnyeongensis</name>
    <dbReference type="NCBI Taxonomy" id="2698679"/>
    <lineage>
        <taxon>Bacteria</taxon>
        <taxon>Pseudomonadati</taxon>
        <taxon>Pseudomonadota</taxon>
        <taxon>Alphaproteobacteria</taxon>
        <taxon>Sphingomonadales</taxon>
        <taxon>Sphingomonadaceae</taxon>
        <taxon>Sphingomonas</taxon>
    </lineage>
</organism>
<dbReference type="AlphaFoldDB" id="A0A7Z2S8D9"/>
<dbReference type="RefSeq" id="WP_160591222.1">
    <property type="nucleotide sequence ID" value="NZ_CP047895.1"/>
</dbReference>
<dbReference type="Gene3D" id="3.90.190.10">
    <property type="entry name" value="Protein tyrosine phosphatase superfamily"/>
    <property type="match status" value="1"/>
</dbReference>
<name>A0A7Z2S8D9_9SPHN</name>
<accession>A0A7Z2S8D9</accession>
<dbReference type="KEGG" id="schy:GVO57_01330"/>
<evidence type="ECO:0000259" key="1">
    <source>
        <dbReference type="PROSITE" id="PS50206"/>
    </source>
</evidence>
<dbReference type="InterPro" id="IPR005939">
    <property type="entry name" value="BLH_phosphatase-like"/>
</dbReference>
<dbReference type="EMBL" id="CP047895">
    <property type="protein sequence ID" value="QHL89714.1"/>
    <property type="molecule type" value="Genomic_DNA"/>
</dbReference>
<dbReference type="GO" id="GO:0016787">
    <property type="term" value="F:hydrolase activity"/>
    <property type="evidence" value="ECO:0007669"/>
    <property type="project" value="InterPro"/>
</dbReference>
<protein>
    <submittedName>
        <fullName evidence="2">TIGR01244 family phosphatase</fullName>
    </submittedName>
</protein>
<evidence type="ECO:0000313" key="3">
    <source>
        <dbReference type="Proteomes" id="UP000464468"/>
    </source>
</evidence>
<dbReference type="SUPFAM" id="SSF52821">
    <property type="entry name" value="Rhodanese/Cell cycle control phosphatase"/>
    <property type="match status" value="1"/>
</dbReference>